<feature type="compositionally biased region" description="Basic residues" evidence="1">
    <location>
        <begin position="137"/>
        <end position="146"/>
    </location>
</feature>
<protein>
    <submittedName>
        <fullName evidence="2">Uncharacterized protein</fullName>
    </submittedName>
</protein>
<dbReference type="Proteomes" id="UP000791440">
    <property type="component" value="Unassembled WGS sequence"/>
</dbReference>
<sequence length="170" mass="20242">MASRTLRTCRAPSPSTRGLRRRPPTACLLHSSCLDVPARVLQDARRRWVLLVPWVQWARACSVRWGRCGVRWSRRRGRGAPRARRRCGRRPGSRRRRRSPRVRTIRFVRWRLSGARRGWTGARPSRRPRRQPLQSRRPLRPPRPHWRLTTTTWTWSSRTGTTEPHWTSHD</sequence>
<evidence type="ECO:0000313" key="2">
    <source>
        <dbReference type="EMBL" id="KAG6460929.1"/>
    </source>
</evidence>
<comment type="caution">
    <text evidence="2">The sequence shown here is derived from an EMBL/GenBank/DDBJ whole genome shotgun (WGS) entry which is preliminary data.</text>
</comment>
<dbReference type="EMBL" id="JH668707">
    <property type="protein sequence ID" value="KAG6460929.1"/>
    <property type="molecule type" value="Genomic_DNA"/>
</dbReference>
<keyword evidence="3" id="KW-1185">Reference proteome</keyword>
<feature type="region of interest" description="Disordered" evidence="1">
    <location>
        <begin position="79"/>
        <end position="101"/>
    </location>
</feature>
<feature type="region of interest" description="Disordered" evidence="1">
    <location>
        <begin position="118"/>
        <end position="151"/>
    </location>
</feature>
<reference evidence="2" key="2">
    <citation type="submission" date="2020-12" db="EMBL/GenBank/DDBJ databases">
        <authorList>
            <person name="Kanost M."/>
        </authorList>
    </citation>
    <scope>NUCLEOTIDE SEQUENCE</scope>
</reference>
<organism evidence="2 3">
    <name type="scientific">Manduca sexta</name>
    <name type="common">Tobacco hawkmoth</name>
    <name type="synonym">Tobacco hornworm</name>
    <dbReference type="NCBI Taxonomy" id="7130"/>
    <lineage>
        <taxon>Eukaryota</taxon>
        <taxon>Metazoa</taxon>
        <taxon>Ecdysozoa</taxon>
        <taxon>Arthropoda</taxon>
        <taxon>Hexapoda</taxon>
        <taxon>Insecta</taxon>
        <taxon>Pterygota</taxon>
        <taxon>Neoptera</taxon>
        <taxon>Endopterygota</taxon>
        <taxon>Lepidoptera</taxon>
        <taxon>Glossata</taxon>
        <taxon>Ditrysia</taxon>
        <taxon>Bombycoidea</taxon>
        <taxon>Sphingidae</taxon>
        <taxon>Sphinginae</taxon>
        <taxon>Sphingini</taxon>
        <taxon>Manduca</taxon>
    </lineage>
</organism>
<dbReference type="AlphaFoldDB" id="A0A921ZP92"/>
<gene>
    <name evidence="2" type="ORF">O3G_MSEX012307</name>
</gene>
<feature type="region of interest" description="Disordered" evidence="1">
    <location>
        <begin position="1"/>
        <end position="22"/>
    </location>
</feature>
<reference evidence="2" key="1">
    <citation type="journal article" date="2016" name="Insect Biochem. Mol. Biol.">
        <title>Multifaceted biological insights from a draft genome sequence of the tobacco hornworm moth, Manduca sexta.</title>
        <authorList>
            <person name="Kanost M.R."/>
            <person name="Arrese E.L."/>
            <person name="Cao X."/>
            <person name="Chen Y.R."/>
            <person name="Chellapilla S."/>
            <person name="Goldsmith M.R."/>
            <person name="Grosse-Wilde E."/>
            <person name="Heckel D.G."/>
            <person name="Herndon N."/>
            <person name="Jiang H."/>
            <person name="Papanicolaou A."/>
            <person name="Qu J."/>
            <person name="Soulages J.L."/>
            <person name="Vogel H."/>
            <person name="Walters J."/>
            <person name="Waterhouse R.M."/>
            <person name="Ahn S.J."/>
            <person name="Almeida F.C."/>
            <person name="An C."/>
            <person name="Aqrawi P."/>
            <person name="Bretschneider A."/>
            <person name="Bryant W.B."/>
            <person name="Bucks S."/>
            <person name="Chao H."/>
            <person name="Chevignon G."/>
            <person name="Christen J.M."/>
            <person name="Clarke D.F."/>
            <person name="Dittmer N.T."/>
            <person name="Ferguson L.C.F."/>
            <person name="Garavelou S."/>
            <person name="Gordon K.H.J."/>
            <person name="Gunaratna R.T."/>
            <person name="Han Y."/>
            <person name="Hauser F."/>
            <person name="He Y."/>
            <person name="Heidel-Fischer H."/>
            <person name="Hirsh A."/>
            <person name="Hu Y."/>
            <person name="Jiang H."/>
            <person name="Kalra D."/>
            <person name="Klinner C."/>
            <person name="Konig C."/>
            <person name="Kovar C."/>
            <person name="Kroll A.R."/>
            <person name="Kuwar S.S."/>
            <person name="Lee S.L."/>
            <person name="Lehman R."/>
            <person name="Li K."/>
            <person name="Li Z."/>
            <person name="Liang H."/>
            <person name="Lovelace S."/>
            <person name="Lu Z."/>
            <person name="Mansfield J.H."/>
            <person name="McCulloch K.J."/>
            <person name="Mathew T."/>
            <person name="Morton B."/>
            <person name="Muzny D.M."/>
            <person name="Neunemann D."/>
            <person name="Ongeri F."/>
            <person name="Pauchet Y."/>
            <person name="Pu L.L."/>
            <person name="Pyrousis I."/>
            <person name="Rao X.J."/>
            <person name="Redding A."/>
            <person name="Roesel C."/>
            <person name="Sanchez-Gracia A."/>
            <person name="Schaack S."/>
            <person name="Shukla A."/>
            <person name="Tetreau G."/>
            <person name="Wang Y."/>
            <person name="Xiong G.H."/>
            <person name="Traut W."/>
            <person name="Walsh T.K."/>
            <person name="Worley K.C."/>
            <person name="Wu D."/>
            <person name="Wu W."/>
            <person name="Wu Y.Q."/>
            <person name="Zhang X."/>
            <person name="Zou Z."/>
            <person name="Zucker H."/>
            <person name="Briscoe A.D."/>
            <person name="Burmester T."/>
            <person name="Clem R.J."/>
            <person name="Feyereisen R."/>
            <person name="Grimmelikhuijzen C.J.P."/>
            <person name="Hamodrakas S.J."/>
            <person name="Hansson B.S."/>
            <person name="Huguet E."/>
            <person name="Jermiin L.S."/>
            <person name="Lan Q."/>
            <person name="Lehman H.K."/>
            <person name="Lorenzen M."/>
            <person name="Merzendorfer H."/>
            <person name="Michalopoulos I."/>
            <person name="Morton D.B."/>
            <person name="Muthukrishnan S."/>
            <person name="Oakeshott J.G."/>
            <person name="Palmer W."/>
            <person name="Park Y."/>
            <person name="Passarelli A.L."/>
            <person name="Rozas J."/>
            <person name="Schwartz L.M."/>
            <person name="Smith W."/>
            <person name="Southgate A."/>
            <person name="Vilcinskas A."/>
            <person name="Vogt R."/>
            <person name="Wang P."/>
            <person name="Werren J."/>
            <person name="Yu X.Q."/>
            <person name="Zhou J.J."/>
            <person name="Brown S.J."/>
            <person name="Scherer S.E."/>
            <person name="Richards S."/>
            <person name="Blissard G.W."/>
        </authorList>
    </citation>
    <scope>NUCLEOTIDE SEQUENCE</scope>
</reference>
<proteinExistence type="predicted"/>
<name>A0A921ZP92_MANSE</name>
<accession>A0A921ZP92</accession>
<evidence type="ECO:0000256" key="1">
    <source>
        <dbReference type="SAM" id="MobiDB-lite"/>
    </source>
</evidence>
<evidence type="ECO:0000313" key="3">
    <source>
        <dbReference type="Proteomes" id="UP000791440"/>
    </source>
</evidence>